<feature type="transmembrane region" description="Helical" evidence="2">
    <location>
        <begin position="95"/>
        <end position="114"/>
    </location>
</feature>
<keyword evidence="4" id="KW-1185">Reference proteome</keyword>
<keyword evidence="2" id="KW-0472">Membrane</keyword>
<feature type="transmembrane region" description="Helical" evidence="2">
    <location>
        <begin position="63"/>
        <end position="83"/>
    </location>
</feature>
<feature type="transmembrane region" description="Helical" evidence="2">
    <location>
        <begin position="134"/>
        <end position="155"/>
    </location>
</feature>
<keyword evidence="2" id="KW-0812">Transmembrane</keyword>
<dbReference type="OrthoDB" id="6157510at2759"/>
<accession>A0A2A2JVI8</accession>
<name>A0A2A2JVI8_9BILA</name>
<proteinExistence type="predicted"/>
<evidence type="ECO:0000256" key="2">
    <source>
        <dbReference type="SAM" id="Phobius"/>
    </source>
</evidence>
<dbReference type="STRING" id="2018661.A0A2A2JVI8"/>
<dbReference type="EMBL" id="LIAE01010199">
    <property type="protein sequence ID" value="PAV65683.1"/>
    <property type="molecule type" value="Genomic_DNA"/>
</dbReference>
<protein>
    <submittedName>
        <fullName evidence="3">Uncharacterized protein</fullName>
    </submittedName>
</protein>
<dbReference type="Proteomes" id="UP000218231">
    <property type="component" value="Unassembled WGS sequence"/>
</dbReference>
<comment type="caution">
    <text evidence="3">The sequence shown here is derived from an EMBL/GenBank/DDBJ whole genome shotgun (WGS) entry which is preliminary data.</text>
</comment>
<feature type="transmembrane region" description="Helical" evidence="2">
    <location>
        <begin position="167"/>
        <end position="193"/>
    </location>
</feature>
<dbReference type="AlphaFoldDB" id="A0A2A2JVI8"/>
<sequence length="209" mass="23067">MSTNAPKKQNYNPVATEEGQNVPADAKPKIKTTTRQLSKVESPSEMGTIMNTFTGAHCGSRPLTAILGILNLIPVAMIIIGVLKYNKCQDKPALPLWLLVFGIVFLIRLPVKLFSKDVEGKEGFVPKLIMGIRIVLKLFIFVWFVLGCILAISAIKTPNLICSSLVVWFSFTLVVIGLSFIVFIICVQTYLILRFKPNENKSPTNEGGN</sequence>
<evidence type="ECO:0000313" key="4">
    <source>
        <dbReference type="Proteomes" id="UP000218231"/>
    </source>
</evidence>
<dbReference type="InterPro" id="IPR040350">
    <property type="entry name" value="TMEM272"/>
</dbReference>
<dbReference type="PANTHER" id="PTHR33444:SF7">
    <property type="entry name" value="TRANSMEMBRANE PROTEIN 272"/>
    <property type="match status" value="1"/>
</dbReference>
<evidence type="ECO:0000313" key="3">
    <source>
        <dbReference type="EMBL" id="PAV65683.1"/>
    </source>
</evidence>
<reference evidence="3 4" key="1">
    <citation type="journal article" date="2017" name="Curr. Biol.">
        <title>Genome architecture and evolution of a unichromosomal asexual nematode.</title>
        <authorList>
            <person name="Fradin H."/>
            <person name="Zegar C."/>
            <person name="Gutwein M."/>
            <person name="Lucas J."/>
            <person name="Kovtun M."/>
            <person name="Corcoran D."/>
            <person name="Baugh L.R."/>
            <person name="Kiontke K."/>
            <person name="Gunsalus K."/>
            <person name="Fitch D.H."/>
            <person name="Piano F."/>
        </authorList>
    </citation>
    <scope>NUCLEOTIDE SEQUENCE [LARGE SCALE GENOMIC DNA]</scope>
    <source>
        <strain evidence="3">PF1309</strain>
    </source>
</reference>
<gene>
    <name evidence="3" type="ORF">WR25_17206</name>
</gene>
<keyword evidence="2" id="KW-1133">Transmembrane helix</keyword>
<organism evidence="3 4">
    <name type="scientific">Diploscapter pachys</name>
    <dbReference type="NCBI Taxonomy" id="2018661"/>
    <lineage>
        <taxon>Eukaryota</taxon>
        <taxon>Metazoa</taxon>
        <taxon>Ecdysozoa</taxon>
        <taxon>Nematoda</taxon>
        <taxon>Chromadorea</taxon>
        <taxon>Rhabditida</taxon>
        <taxon>Rhabditina</taxon>
        <taxon>Rhabditomorpha</taxon>
        <taxon>Rhabditoidea</taxon>
        <taxon>Rhabditidae</taxon>
        <taxon>Diploscapter</taxon>
    </lineage>
</organism>
<feature type="compositionally biased region" description="Polar residues" evidence="1">
    <location>
        <begin position="1"/>
        <end position="13"/>
    </location>
</feature>
<evidence type="ECO:0000256" key="1">
    <source>
        <dbReference type="SAM" id="MobiDB-lite"/>
    </source>
</evidence>
<feature type="region of interest" description="Disordered" evidence="1">
    <location>
        <begin position="1"/>
        <end position="34"/>
    </location>
</feature>
<dbReference type="PANTHER" id="PTHR33444">
    <property type="entry name" value="SI:DKEY-19B23.12-RELATED"/>
    <property type="match status" value="1"/>
</dbReference>